<protein>
    <recommendedName>
        <fullName evidence="3 9">Glutamate decarboxylase</fullName>
        <ecNumber evidence="3 9">4.1.1.15</ecNumber>
    </recommendedName>
</protein>
<dbReference type="NCBIfam" id="TIGR01788">
    <property type="entry name" value="Glu-decarb-GAD"/>
    <property type="match status" value="1"/>
</dbReference>
<dbReference type="GO" id="GO:0006538">
    <property type="term" value="P:L-glutamate catabolic process"/>
    <property type="evidence" value="ECO:0007669"/>
    <property type="project" value="TreeGrafter"/>
</dbReference>
<comment type="similarity">
    <text evidence="2 8">Belongs to the group II decarboxylase family.</text>
</comment>
<dbReference type="GO" id="GO:0004351">
    <property type="term" value="F:glutamate decarboxylase activity"/>
    <property type="evidence" value="ECO:0007669"/>
    <property type="project" value="UniProtKB-EC"/>
</dbReference>
<evidence type="ECO:0000256" key="8">
    <source>
        <dbReference type="RuleBase" id="RU000382"/>
    </source>
</evidence>
<dbReference type="GO" id="GO:0030170">
    <property type="term" value="F:pyridoxal phosphate binding"/>
    <property type="evidence" value="ECO:0007669"/>
    <property type="project" value="InterPro"/>
</dbReference>
<reference evidence="10 11" key="1">
    <citation type="submission" date="2019-10" db="EMBL/GenBank/DDBJ databases">
        <title>Nocardioides novel species isolated from the excrement of Marmot.</title>
        <authorList>
            <person name="Zhang G."/>
        </authorList>
    </citation>
    <scope>NUCLEOTIDE SEQUENCE [LARGE SCALE GENOMIC DNA]</scope>
    <source>
        <strain evidence="11">zg-579</strain>
    </source>
</reference>
<dbReference type="GO" id="GO:0004058">
    <property type="term" value="F:aromatic-L-amino-acid decarboxylase activity"/>
    <property type="evidence" value="ECO:0007669"/>
    <property type="project" value="UniProtKB-ARBA"/>
</dbReference>
<comment type="caution">
    <text evidence="10">The sequence shown here is derived from an EMBL/GenBank/DDBJ whole genome shotgun (WGS) entry which is preliminary data.</text>
</comment>
<dbReference type="PANTHER" id="PTHR43321:SF3">
    <property type="entry name" value="GLUTAMATE DECARBOXYLASE"/>
    <property type="match status" value="1"/>
</dbReference>
<dbReference type="EMBL" id="WLCI01000005">
    <property type="protein sequence ID" value="MTB94356.1"/>
    <property type="molecule type" value="Genomic_DNA"/>
</dbReference>
<dbReference type="Gene3D" id="3.40.640.10">
    <property type="entry name" value="Type I PLP-dependent aspartate aminotransferase-like (Major domain)"/>
    <property type="match status" value="1"/>
</dbReference>
<organism evidence="10 11">
    <name type="scientific">Nocardioides marmotae</name>
    <dbReference type="NCBI Taxonomy" id="2663857"/>
    <lineage>
        <taxon>Bacteria</taxon>
        <taxon>Bacillati</taxon>
        <taxon>Actinomycetota</taxon>
        <taxon>Actinomycetes</taxon>
        <taxon>Propionibacteriales</taxon>
        <taxon>Nocardioidaceae</taxon>
        <taxon>Nocardioides</taxon>
    </lineage>
</organism>
<dbReference type="Proteomes" id="UP000433406">
    <property type="component" value="Unassembled WGS sequence"/>
</dbReference>
<dbReference type="InterPro" id="IPR015424">
    <property type="entry name" value="PyrdxlP-dep_Trfase"/>
</dbReference>
<comment type="catalytic activity">
    <reaction evidence="6 9">
        <text>L-glutamate + H(+) = 4-aminobutanoate + CO2</text>
        <dbReference type="Rhea" id="RHEA:17785"/>
        <dbReference type="ChEBI" id="CHEBI:15378"/>
        <dbReference type="ChEBI" id="CHEBI:16526"/>
        <dbReference type="ChEBI" id="CHEBI:29985"/>
        <dbReference type="ChEBI" id="CHEBI:59888"/>
        <dbReference type="EC" id="4.1.1.15"/>
    </reaction>
</comment>
<dbReference type="FunFam" id="3.40.640.10:FF:000017">
    <property type="entry name" value="Glutamate decarboxylase"/>
    <property type="match status" value="1"/>
</dbReference>
<comment type="cofactor">
    <cofactor evidence="1 7 8">
        <name>pyridoxal 5'-phosphate</name>
        <dbReference type="ChEBI" id="CHEBI:597326"/>
    </cofactor>
</comment>
<dbReference type="Gene3D" id="4.10.280.50">
    <property type="match status" value="1"/>
</dbReference>
<dbReference type="Pfam" id="PF00282">
    <property type="entry name" value="Pyridoxal_deC"/>
    <property type="match status" value="1"/>
</dbReference>
<evidence type="ECO:0000313" key="10">
    <source>
        <dbReference type="EMBL" id="MTB94356.1"/>
    </source>
</evidence>
<dbReference type="FunFam" id="4.10.280.50:FF:000001">
    <property type="entry name" value="Glutamate decarboxylase"/>
    <property type="match status" value="1"/>
</dbReference>
<dbReference type="AlphaFoldDB" id="A0A6I3J1W9"/>
<dbReference type="SUPFAM" id="SSF53383">
    <property type="entry name" value="PLP-dependent transferases"/>
    <property type="match status" value="1"/>
</dbReference>
<dbReference type="InterPro" id="IPR002129">
    <property type="entry name" value="PyrdxlP-dep_de-COase"/>
</dbReference>
<accession>A0A6I3J1W9</accession>
<evidence type="ECO:0000256" key="1">
    <source>
        <dbReference type="ARBA" id="ARBA00001933"/>
    </source>
</evidence>
<dbReference type="GO" id="GO:0005829">
    <property type="term" value="C:cytosol"/>
    <property type="evidence" value="ECO:0007669"/>
    <property type="project" value="TreeGrafter"/>
</dbReference>
<sequence length="463" mass="52004">MLHNKNSVRGALEDDVFASTDLSTAMPKYRFPDDEHVPRHAFQVVRDELMLDGNSRQNLATFCQTWVEPEINELMTLSVDKNMIDKDEYPQTAELEARCVHMLADLWNSPDAADTMGTSTTGSSEAAMLGGMALLWKWRERRRAAGLPTDRPNLVTGPVQICWHKFARYWDVELREIPMEGDRLLMTPEEAVARVDENTIGVVPTLGVTFTCQYEPVADVAAALDKLQKDTGLDIPMHVDGASGGFIAPFVEPDLVWDFRLPRVKSINASGHKFGLAPLGVGWVVWRDAEDLPDDLVFHVNYLGGDMAVFALNFSRPGGQIVAQYYNFLRLGREGYRKIHEAGYETARYLAGEIAAMGPFELIYDGHGGIPGLTWKLKEGVDHGFNLFDLADRLRTRGWQVPAYTLPPHREDLAIQRVLVRHDFSRDMASLLLDDYRRSMAMLDKHAPKESLTAEEGTSFNHA</sequence>
<dbReference type="RefSeq" id="WP_154614185.1">
    <property type="nucleotide sequence ID" value="NZ_CP053660.1"/>
</dbReference>
<dbReference type="CDD" id="cd06450">
    <property type="entry name" value="DOPA_deC_like"/>
    <property type="match status" value="1"/>
</dbReference>
<name>A0A6I3J1W9_9ACTN</name>
<dbReference type="InterPro" id="IPR010107">
    <property type="entry name" value="Glutamate_decarboxylase"/>
</dbReference>
<gene>
    <name evidence="10" type="ORF">GGQ22_04605</name>
</gene>
<dbReference type="PANTHER" id="PTHR43321">
    <property type="entry name" value="GLUTAMATE DECARBOXYLASE"/>
    <property type="match status" value="1"/>
</dbReference>
<evidence type="ECO:0000313" key="11">
    <source>
        <dbReference type="Proteomes" id="UP000433406"/>
    </source>
</evidence>
<proteinExistence type="inferred from homology"/>
<keyword evidence="4 7" id="KW-0663">Pyridoxal phosphate</keyword>
<evidence type="ECO:0000256" key="4">
    <source>
        <dbReference type="ARBA" id="ARBA00022898"/>
    </source>
</evidence>
<dbReference type="Gene3D" id="3.90.1150.160">
    <property type="match status" value="1"/>
</dbReference>
<dbReference type="EC" id="4.1.1.15" evidence="3 9"/>
<evidence type="ECO:0000256" key="7">
    <source>
        <dbReference type="PIRSR" id="PIRSR602129-50"/>
    </source>
</evidence>
<feature type="modified residue" description="N6-(pyridoxal phosphate)lysine" evidence="7">
    <location>
        <position position="273"/>
    </location>
</feature>
<keyword evidence="5 8" id="KW-0456">Lyase</keyword>
<dbReference type="InterPro" id="IPR015421">
    <property type="entry name" value="PyrdxlP-dep_Trfase_major"/>
</dbReference>
<evidence type="ECO:0000256" key="2">
    <source>
        <dbReference type="ARBA" id="ARBA00009533"/>
    </source>
</evidence>
<keyword evidence="11" id="KW-1185">Reference proteome</keyword>
<keyword evidence="9" id="KW-0210">Decarboxylase</keyword>
<evidence type="ECO:0000256" key="6">
    <source>
        <dbReference type="ARBA" id="ARBA00048868"/>
    </source>
</evidence>
<evidence type="ECO:0000256" key="5">
    <source>
        <dbReference type="ARBA" id="ARBA00023239"/>
    </source>
</evidence>
<evidence type="ECO:0000256" key="3">
    <source>
        <dbReference type="ARBA" id="ARBA00012421"/>
    </source>
</evidence>
<evidence type="ECO:0000256" key="9">
    <source>
        <dbReference type="RuleBase" id="RU361171"/>
    </source>
</evidence>